<protein>
    <submittedName>
        <fullName evidence="1">Uncharacterized protein</fullName>
    </submittedName>
</protein>
<organism evidence="1">
    <name type="scientific">Arundo donax</name>
    <name type="common">Giant reed</name>
    <name type="synonym">Donax arundinaceus</name>
    <dbReference type="NCBI Taxonomy" id="35708"/>
    <lineage>
        <taxon>Eukaryota</taxon>
        <taxon>Viridiplantae</taxon>
        <taxon>Streptophyta</taxon>
        <taxon>Embryophyta</taxon>
        <taxon>Tracheophyta</taxon>
        <taxon>Spermatophyta</taxon>
        <taxon>Magnoliopsida</taxon>
        <taxon>Liliopsida</taxon>
        <taxon>Poales</taxon>
        <taxon>Poaceae</taxon>
        <taxon>PACMAD clade</taxon>
        <taxon>Arundinoideae</taxon>
        <taxon>Arundineae</taxon>
        <taxon>Arundo</taxon>
    </lineage>
</organism>
<reference evidence="1" key="1">
    <citation type="submission" date="2014-09" db="EMBL/GenBank/DDBJ databases">
        <authorList>
            <person name="Magalhaes I.L.F."/>
            <person name="Oliveira U."/>
            <person name="Santos F.R."/>
            <person name="Vidigal T.H.D.A."/>
            <person name="Brescovit A.D."/>
            <person name="Santos A.J."/>
        </authorList>
    </citation>
    <scope>NUCLEOTIDE SEQUENCE</scope>
    <source>
        <tissue evidence="1">Shoot tissue taken approximately 20 cm above the soil surface</tissue>
    </source>
</reference>
<name>A0A0A9BLC4_ARUDO</name>
<dbReference type="EMBL" id="GBRH01234922">
    <property type="protein sequence ID" value="JAD62973.1"/>
    <property type="molecule type" value="Transcribed_RNA"/>
</dbReference>
<reference evidence="1" key="2">
    <citation type="journal article" date="2015" name="Data Brief">
        <title>Shoot transcriptome of the giant reed, Arundo donax.</title>
        <authorList>
            <person name="Barrero R.A."/>
            <person name="Guerrero F.D."/>
            <person name="Moolhuijzen P."/>
            <person name="Goolsby J.A."/>
            <person name="Tidwell J."/>
            <person name="Bellgard S.E."/>
            <person name="Bellgard M.I."/>
        </authorList>
    </citation>
    <scope>NUCLEOTIDE SEQUENCE</scope>
    <source>
        <tissue evidence="1">Shoot tissue taken approximately 20 cm above the soil surface</tissue>
    </source>
</reference>
<sequence>MASLSASRILRPLKWC</sequence>
<accession>A0A0A9BLC4</accession>
<proteinExistence type="predicted"/>
<evidence type="ECO:0000313" key="1">
    <source>
        <dbReference type="EMBL" id="JAD62973.1"/>
    </source>
</evidence>
<dbReference type="AlphaFoldDB" id="A0A0A9BLC4"/>